<evidence type="ECO:0000313" key="9">
    <source>
        <dbReference type="EMBL" id="MBB2181792.1"/>
    </source>
</evidence>
<dbReference type="Gene3D" id="1.10.10.60">
    <property type="entry name" value="Homeodomain-like"/>
    <property type="match status" value="2"/>
</dbReference>
<feature type="domain" description="Response regulatory" evidence="8">
    <location>
        <begin position="3"/>
        <end position="120"/>
    </location>
</feature>
<dbReference type="PANTHER" id="PTHR43280">
    <property type="entry name" value="ARAC-FAMILY TRANSCRIPTIONAL REGULATOR"/>
    <property type="match status" value="1"/>
</dbReference>
<comment type="function">
    <text evidence="5">May play the central regulatory role in sporulation. It may be an element of the effector pathway responsible for the activation of sporulation genes in response to nutritional stress. Spo0A may act in concert with spo0H (a sigma factor) to control the expression of some genes that are critical to the sporulation process.</text>
</comment>
<evidence type="ECO:0000259" key="8">
    <source>
        <dbReference type="PROSITE" id="PS50110"/>
    </source>
</evidence>
<gene>
    <name evidence="9" type="ORF">H0486_02720</name>
</gene>
<accession>A0A839JXT8</accession>
<comment type="caution">
    <text evidence="9">The sequence shown here is derived from an EMBL/GenBank/DDBJ whole genome shotgun (WGS) entry which is preliminary data.</text>
</comment>
<name>A0A839JXT8_9FIRM</name>
<dbReference type="SMART" id="SM00342">
    <property type="entry name" value="HTH_ARAC"/>
    <property type="match status" value="1"/>
</dbReference>
<dbReference type="AlphaFoldDB" id="A0A839JXT8"/>
<dbReference type="GO" id="GO:0043565">
    <property type="term" value="F:sequence-specific DNA binding"/>
    <property type="evidence" value="ECO:0007669"/>
    <property type="project" value="InterPro"/>
</dbReference>
<keyword evidence="10" id="KW-1185">Reference proteome</keyword>
<dbReference type="Gene3D" id="3.40.50.2300">
    <property type="match status" value="1"/>
</dbReference>
<reference evidence="9 10" key="1">
    <citation type="submission" date="2020-07" db="EMBL/GenBank/DDBJ databases">
        <title>Characterization and genome sequencing of isolate MD1, a novel member within the family Lachnospiraceae.</title>
        <authorList>
            <person name="Rettenmaier R."/>
            <person name="Di Bello L."/>
            <person name="Zinser C."/>
            <person name="Scheitz K."/>
            <person name="Liebl W."/>
            <person name="Zverlov V."/>
        </authorList>
    </citation>
    <scope>NUCLEOTIDE SEQUENCE [LARGE SCALE GENOMIC DNA]</scope>
    <source>
        <strain evidence="9 10">MD1</strain>
    </source>
</reference>
<evidence type="ECO:0000256" key="3">
    <source>
        <dbReference type="ARBA" id="ARBA00023125"/>
    </source>
</evidence>
<sequence length="243" mass="27887">MYRAYFVDDEPFVLEELINHPAFLECGFWAAGYSVNPVSAKKEIKKLGPDVVFSDLKMPGCSGVELMEELRKDGAACEFVIISAYEEFQALRSFLKMDGFDYLTKPIQEYELRSVLNKLAGKIAGKRPLHDMEEKTSSPELNRLTAYLKESLTLKHTLESTSEALGIHPKQISRLFANHLGTTFVAYLTKLRMEESAKLLKTTRKDIKEISALCGFPDYFYFCRVFREYYSCTPTTFREESCR</sequence>
<dbReference type="InterPro" id="IPR018062">
    <property type="entry name" value="HTH_AraC-typ_CS"/>
</dbReference>
<feature type="modified residue" description="4-aspartylphosphate" evidence="6">
    <location>
        <position position="55"/>
    </location>
</feature>
<dbReference type="PANTHER" id="PTHR43280:SF2">
    <property type="entry name" value="HTH-TYPE TRANSCRIPTIONAL REGULATOR EXSA"/>
    <property type="match status" value="1"/>
</dbReference>
<dbReference type="CDD" id="cd17536">
    <property type="entry name" value="REC_YesN-like"/>
    <property type="match status" value="1"/>
</dbReference>
<protein>
    <recommendedName>
        <fullName evidence="1">Stage 0 sporulation protein A homolog</fullName>
    </recommendedName>
</protein>
<dbReference type="SMART" id="SM00448">
    <property type="entry name" value="REC"/>
    <property type="match status" value="1"/>
</dbReference>
<dbReference type="InterPro" id="IPR009057">
    <property type="entry name" value="Homeodomain-like_sf"/>
</dbReference>
<keyword evidence="4" id="KW-0804">Transcription</keyword>
<proteinExistence type="predicted"/>
<dbReference type="RefSeq" id="WP_228351544.1">
    <property type="nucleotide sequence ID" value="NZ_JACEGA010000001.1"/>
</dbReference>
<dbReference type="Proteomes" id="UP000574276">
    <property type="component" value="Unassembled WGS sequence"/>
</dbReference>
<evidence type="ECO:0000256" key="5">
    <source>
        <dbReference type="ARBA" id="ARBA00024867"/>
    </source>
</evidence>
<dbReference type="InterPro" id="IPR011006">
    <property type="entry name" value="CheY-like_superfamily"/>
</dbReference>
<evidence type="ECO:0000256" key="6">
    <source>
        <dbReference type="PROSITE-ProRule" id="PRU00169"/>
    </source>
</evidence>
<dbReference type="Pfam" id="PF00072">
    <property type="entry name" value="Response_reg"/>
    <property type="match status" value="1"/>
</dbReference>
<dbReference type="PROSITE" id="PS50110">
    <property type="entry name" value="RESPONSE_REGULATORY"/>
    <property type="match status" value="1"/>
</dbReference>
<evidence type="ECO:0000313" key="10">
    <source>
        <dbReference type="Proteomes" id="UP000574276"/>
    </source>
</evidence>
<dbReference type="GO" id="GO:0000160">
    <property type="term" value="P:phosphorelay signal transduction system"/>
    <property type="evidence" value="ECO:0007669"/>
    <property type="project" value="InterPro"/>
</dbReference>
<organism evidence="9 10">
    <name type="scientific">Variimorphobacter saccharofermentans</name>
    <dbReference type="NCBI Taxonomy" id="2755051"/>
    <lineage>
        <taxon>Bacteria</taxon>
        <taxon>Bacillati</taxon>
        <taxon>Bacillota</taxon>
        <taxon>Clostridia</taxon>
        <taxon>Lachnospirales</taxon>
        <taxon>Lachnospiraceae</taxon>
        <taxon>Variimorphobacter</taxon>
    </lineage>
</organism>
<keyword evidence="2" id="KW-0805">Transcription regulation</keyword>
<dbReference type="Pfam" id="PF12833">
    <property type="entry name" value="HTH_18"/>
    <property type="match status" value="1"/>
</dbReference>
<dbReference type="InterPro" id="IPR001789">
    <property type="entry name" value="Sig_transdc_resp-reg_receiver"/>
</dbReference>
<evidence type="ECO:0000256" key="1">
    <source>
        <dbReference type="ARBA" id="ARBA00018672"/>
    </source>
</evidence>
<feature type="domain" description="HTH araC/xylS-type" evidence="7">
    <location>
        <begin position="142"/>
        <end position="240"/>
    </location>
</feature>
<dbReference type="InterPro" id="IPR018060">
    <property type="entry name" value="HTH_AraC"/>
</dbReference>
<evidence type="ECO:0000259" key="7">
    <source>
        <dbReference type="PROSITE" id="PS01124"/>
    </source>
</evidence>
<evidence type="ECO:0000256" key="2">
    <source>
        <dbReference type="ARBA" id="ARBA00023015"/>
    </source>
</evidence>
<dbReference type="EMBL" id="JACEGA010000001">
    <property type="protein sequence ID" value="MBB2181792.1"/>
    <property type="molecule type" value="Genomic_DNA"/>
</dbReference>
<dbReference type="SUPFAM" id="SSF46689">
    <property type="entry name" value="Homeodomain-like"/>
    <property type="match status" value="1"/>
</dbReference>
<keyword evidence="6" id="KW-0597">Phosphoprotein</keyword>
<dbReference type="SUPFAM" id="SSF52172">
    <property type="entry name" value="CheY-like"/>
    <property type="match status" value="1"/>
</dbReference>
<evidence type="ECO:0000256" key="4">
    <source>
        <dbReference type="ARBA" id="ARBA00023163"/>
    </source>
</evidence>
<dbReference type="PROSITE" id="PS00041">
    <property type="entry name" value="HTH_ARAC_FAMILY_1"/>
    <property type="match status" value="1"/>
</dbReference>
<dbReference type="PROSITE" id="PS01124">
    <property type="entry name" value="HTH_ARAC_FAMILY_2"/>
    <property type="match status" value="1"/>
</dbReference>
<keyword evidence="3" id="KW-0238">DNA-binding</keyword>
<dbReference type="GO" id="GO:0003700">
    <property type="term" value="F:DNA-binding transcription factor activity"/>
    <property type="evidence" value="ECO:0007669"/>
    <property type="project" value="InterPro"/>
</dbReference>